<comment type="similarity">
    <text evidence="1 6">Belongs to the sigma-70 factor family. ECF subfamily.</text>
</comment>
<dbReference type="RefSeq" id="WP_245483527.1">
    <property type="nucleotide sequence ID" value="NZ_JAWJWH010000023.1"/>
</dbReference>
<evidence type="ECO:0000259" key="8">
    <source>
        <dbReference type="Pfam" id="PF08281"/>
    </source>
</evidence>
<dbReference type="PROSITE" id="PS01063">
    <property type="entry name" value="SIGMA70_ECF"/>
    <property type="match status" value="1"/>
</dbReference>
<dbReference type="InterPro" id="IPR036388">
    <property type="entry name" value="WH-like_DNA-bd_sf"/>
</dbReference>
<dbReference type="PANTHER" id="PTHR43133">
    <property type="entry name" value="RNA POLYMERASE ECF-TYPE SIGMA FACTO"/>
    <property type="match status" value="1"/>
</dbReference>
<dbReference type="Pfam" id="PF04542">
    <property type="entry name" value="Sigma70_r2"/>
    <property type="match status" value="1"/>
</dbReference>
<evidence type="ECO:0000256" key="1">
    <source>
        <dbReference type="ARBA" id="ARBA00010641"/>
    </source>
</evidence>
<evidence type="ECO:0000256" key="3">
    <source>
        <dbReference type="ARBA" id="ARBA00023082"/>
    </source>
</evidence>
<dbReference type="InterPro" id="IPR013325">
    <property type="entry name" value="RNA_pol_sigma_r2"/>
</dbReference>
<dbReference type="EMBL" id="JAWJWI010000022">
    <property type="protein sequence ID" value="MDV4189914.1"/>
    <property type="molecule type" value="Genomic_DNA"/>
</dbReference>
<dbReference type="SUPFAM" id="SSF88659">
    <property type="entry name" value="Sigma3 and sigma4 domains of RNA polymerase sigma factors"/>
    <property type="match status" value="1"/>
</dbReference>
<dbReference type="InterPro" id="IPR013324">
    <property type="entry name" value="RNA_pol_sigma_r3/r4-like"/>
</dbReference>
<dbReference type="Gene3D" id="1.10.1740.10">
    <property type="match status" value="1"/>
</dbReference>
<dbReference type="SUPFAM" id="SSF88946">
    <property type="entry name" value="Sigma2 domain of RNA polymerase sigma factors"/>
    <property type="match status" value="1"/>
</dbReference>
<keyword evidence="4 6" id="KW-0238">DNA-binding</keyword>
<keyword evidence="10" id="KW-1185">Reference proteome</keyword>
<dbReference type="InterPro" id="IPR039425">
    <property type="entry name" value="RNA_pol_sigma-70-like"/>
</dbReference>
<dbReference type="Gene3D" id="1.10.10.10">
    <property type="entry name" value="Winged helix-like DNA-binding domain superfamily/Winged helix DNA-binding domain"/>
    <property type="match status" value="1"/>
</dbReference>
<gene>
    <name evidence="9" type="ORF">R1523_30870</name>
</gene>
<dbReference type="NCBIfam" id="TIGR02937">
    <property type="entry name" value="sigma70-ECF"/>
    <property type="match status" value="1"/>
</dbReference>
<dbReference type="InterPro" id="IPR000838">
    <property type="entry name" value="RNA_pol_sigma70_ECF_CS"/>
</dbReference>
<evidence type="ECO:0000256" key="2">
    <source>
        <dbReference type="ARBA" id="ARBA00023015"/>
    </source>
</evidence>
<keyword evidence="3 6" id="KW-0731">Sigma factor</keyword>
<comment type="caution">
    <text evidence="9">The sequence shown here is derived from an EMBL/GenBank/DDBJ whole genome shotgun (WGS) entry which is preliminary data.</text>
</comment>
<protein>
    <recommendedName>
        <fullName evidence="6">RNA polymerase sigma factor</fullName>
    </recommendedName>
</protein>
<proteinExistence type="inferred from homology"/>
<sequence length="201" mass="23106">MPGLERKVGALEEEKQKLDAARINSLMSAVGKSRDIDSFEILYRHFYPRVRSYMVRLTRGNRILAEELTQETMMRVWYKAALFDSSKAQASTWIFAVARNQMIDAARKGAHPEFDVNDPAFVPDEMEAADVKIQRQQNAQELHNAMLTLKQKYVEVLRMSFFDGLTHTMIAERLNLPLGTVKSRIRLACEKLRMAIQVDAK</sequence>
<accession>A0ABU3YVQ4</accession>
<reference evidence="10" key="1">
    <citation type="journal article" date="2023" name="Int. J. Mol. Sci.">
        <title>Genomic and Metabolic Characterization of Plant Growth-Promoting Rhizobacteria Isolated from Nodules of Clovers Grown in Non-Farmed Soil.</title>
        <authorList>
            <person name="Wojcik M."/>
            <person name="Koper P."/>
            <person name="Zebracki K."/>
            <person name="Marczak M."/>
            <person name="Mazur A."/>
        </authorList>
    </citation>
    <scope>NUCLEOTIDE SEQUENCE [LARGE SCALE GENOMIC DNA]</scope>
    <source>
        <strain evidence="10">KB12</strain>
    </source>
</reference>
<dbReference type="InterPro" id="IPR014284">
    <property type="entry name" value="RNA_pol_sigma-70_dom"/>
</dbReference>
<keyword evidence="2 6" id="KW-0805">Transcription regulation</keyword>
<dbReference type="Pfam" id="PF08281">
    <property type="entry name" value="Sigma70_r4_2"/>
    <property type="match status" value="1"/>
</dbReference>
<evidence type="ECO:0000259" key="7">
    <source>
        <dbReference type="Pfam" id="PF04542"/>
    </source>
</evidence>
<organism evidence="9 10">
    <name type="scientific">Rhizobium brockwellii</name>
    <dbReference type="NCBI Taxonomy" id="3019932"/>
    <lineage>
        <taxon>Bacteria</taxon>
        <taxon>Pseudomonadati</taxon>
        <taxon>Pseudomonadota</taxon>
        <taxon>Alphaproteobacteria</taxon>
        <taxon>Hyphomicrobiales</taxon>
        <taxon>Rhizobiaceae</taxon>
        <taxon>Rhizobium/Agrobacterium group</taxon>
        <taxon>Rhizobium</taxon>
    </lineage>
</organism>
<evidence type="ECO:0000256" key="5">
    <source>
        <dbReference type="ARBA" id="ARBA00023163"/>
    </source>
</evidence>
<dbReference type="InterPro" id="IPR007627">
    <property type="entry name" value="RNA_pol_sigma70_r2"/>
</dbReference>
<dbReference type="Proteomes" id="UP001187203">
    <property type="component" value="Unassembled WGS sequence"/>
</dbReference>
<dbReference type="CDD" id="cd06171">
    <property type="entry name" value="Sigma70_r4"/>
    <property type="match status" value="1"/>
</dbReference>
<name>A0ABU3YVQ4_9HYPH</name>
<feature type="domain" description="RNA polymerase sigma factor 70 region 4 type 2" evidence="8">
    <location>
        <begin position="140"/>
        <end position="192"/>
    </location>
</feature>
<evidence type="ECO:0000256" key="4">
    <source>
        <dbReference type="ARBA" id="ARBA00023125"/>
    </source>
</evidence>
<evidence type="ECO:0000313" key="9">
    <source>
        <dbReference type="EMBL" id="MDV4189914.1"/>
    </source>
</evidence>
<evidence type="ECO:0000256" key="6">
    <source>
        <dbReference type="RuleBase" id="RU000716"/>
    </source>
</evidence>
<evidence type="ECO:0000313" key="10">
    <source>
        <dbReference type="Proteomes" id="UP001187203"/>
    </source>
</evidence>
<keyword evidence="5 6" id="KW-0804">Transcription</keyword>
<feature type="domain" description="RNA polymerase sigma-70 region 2" evidence="7">
    <location>
        <begin position="42"/>
        <end position="109"/>
    </location>
</feature>
<dbReference type="PANTHER" id="PTHR43133:SF62">
    <property type="entry name" value="RNA POLYMERASE SIGMA FACTOR SIGZ"/>
    <property type="match status" value="1"/>
</dbReference>
<dbReference type="InterPro" id="IPR013249">
    <property type="entry name" value="RNA_pol_sigma70_r4_t2"/>
</dbReference>